<dbReference type="Gramene" id="ONK63529">
    <property type="protein sequence ID" value="ONK63529"/>
    <property type="gene ID" value="A4U43_C07F16160"/>
</dbReference>
<name>A0A5P1EFB3_ASPOF</name>
<proteinExistence type="predicted"/>
<gene>
    <name evidence="1" type="ORF">A4U43_C07F16160</name>
</gene>
<evidence type="ECO:0000313" key="2">
    <source>
        <dbReference type="Proteomes" id="UP000243459"/>
    </source>
</evidence>
<keyword evidence="2" id="KW-1185">Reference proteome</keyword>
<evidence type="ECO:0000313" key="1">
    <source>
        <dbReference type="EMBL" id="ONK63529.1"/>
    </source>
</evidence>
<accession>A0A5P1EFB3</accession>
<organism evidence="1 2">
    <name type="scientific">Asparagus officinalis</name>
    <name type="common">Garden asparagus</name>
    <dbReference type="NCBI Taxonomy" id="4686"/>
    <lineage>
        <taxon>Eukaryota</taxon>
        <taxon>Viridiplantae</taxon>
        <taxon>Streptophyta</taxon>
        <taxon>Embryophyta</taxon>
        <taxon>Tracheophyta</taxon>
        <taxon>Spermatophyta</taxon>
        <taxon>Magnoliopsida</taxon>
        <taxon>Liliopsida</taxon>
        <taxon>Asparagales</taxon>
        <taxon>Asparagaceae</taxon>
        <taxon>Asparagoideae</taxon>
        <taxon>Asparagus</taxon>
    </lineage>
</organism>
<protein>
    <submittedName>
        <fullName evidence="1">Uncharacterized protein</fullName>
    </submittedName>
</protein>
<sequence>MENTWPVRCPENEEIALYLLKKRQEMAKPNGIAENLDMTLSNAYRSICSSKNPIKTMKDLSKI</sequence>
<dbReference type="Proteomes" id="UP000243459">
    <property type="component" value="Chromosome 7"/>
</dbReference>
<dbReference type="AlphaFoldDB" id="A0A5P1EFB3"/>
<dbReference type="OMA" id="NAYRSIC"/>
<reference evidence="2" key="1">
    <citation type="journal article" date="2017" name="Nat. Commun.">
        <title>The asparagus genome sheds light on the origin and evolution of a young Y chromosome.</title>
        <authorList>
            <person name="Harkess A."/>
            <person name="Zhou J."/>
            <person name="Xu C."/>
            <person name="Bowers J.E."/>
            <person name="Van der Hulst R."/>
            <person name="Ayyampalayam S."/>
            <person name="Mercati F."/>
            <person name="Riccardi P."/>
            <person name="McKain M.R."/>
            <person name="Kakrana A."/>
            <person name="Tang H."/>
            <person name="Ray J."/>
            <person name="Groenendijk J."/>
            <person name="Arikit S."/>
            <person name="Mathioni S.M."/>
            <person name="Nakano M."/>
            <person name="Shan H."/>
            <person name="Telgmann-Rauber A."/>
            <person name="Kanno A."/>
            <person name="Yue Z."/>
            <person name="Chen H."/>
            <person name="Li W."/>
            <person name="Chen Y."/>
            <person name="Xu X."/>
            <person name="Zhang Y."/>
            <person name="Luo S."/>
            <person name="Chen H."/>
            <person name="Gao J."/>
            <person name="Mao Z."/>
            <person name="Pires J.C."/>
            <person name="Luo M."/>
            <person name="Kudrna D."/>
            <person name="Wing R.A."/>
            <person name="Meyers B.C."/>
            <person name="Yi K."/>
            <person name="Kong H."/>
            <person name="Lavrijsen P."/>
            <person name="Sunseri F."/>
            <person name="Falavigna A."/>
            <person name="Ye Y."/>
            <person name="Leebens-Mack J.H."/>
            <person name="Chen G."/>
        </authorList>
    </citation>
    <scope>NUCLEOTIDE SEQUENCE [LARGE SCALE GENOMIC DNA]</scope>
    <source>
        <strain evidence="2">cv. DH0086</strain>
    </source>
</reference>
<dbReference type="EMBL" id="CM007387">
    <property type="protein sequence ID" value="ONK63529.1"/>
    <property type="molecule type" value="Genomic_DNA"/>
</dbReference>
<feature type="non-terminal residue" evidence="1">
    <location>
        <position position="63"/>
    </location>
</feature>